<protein>
    <submittedName>
        <fullName evidence="1">Uncharacterized protein</fullName>
    </submittedName>
</protein>
<organism evidence="1 2">
    <name type="scientific">Solidesulfovibrio fructosivorans JJ]</name>
    <dbReference type="NCBI Taxonomy" id="596151"/>
    <lineage>
        <taxon>Bacteria</taxon>
        <taxon>Pseudomonadati</taxon>
        <taxon>Thermodesulfobacteriota</taxon>
        <taxon>Desulfovibrionia</taxon>
        <taxon>Desulfovibrionales</taxon>
        <taxon>Desulfovibrionaceae</taxon>
        <taxon>Solidesulfovibrio</taxon>
    </lineage>
</organism>
<sequence>MSQKASHPLPGDPSLAPLEDRTEYFKEISKANPVPEEATRAFIANRFQMLASDPALSDAQKKAAHESLAMKLGKAAVTDQPVPGGVGYGMFYTSAFKSAYNLGTKLQFDYICPATAGGNVNTWLYLTATNRASRGVEALVCYYAQNQMSFMAFDWAQPGDKHWQLNIPYANLQDYFVTVVIGGVRYPGIAVENVTAQVQTGTWRNTVSLFNINRQGYDLVYSYDYAATETEQKTGWVGSWGPIVETFQDSYKGTSLMGVFITELAGQDSSGTWGKLGLLSADEATVREDDKGFSLDFIDPQSSWAVKS</sequence>
<dbReference type="Proteomes" id="UP000006250">
    <property type="component" value="Unassembled WGS sequence"/>
</dbReference>
<accession>E1JV40</accession>
<name>E1JV40_SOLFR</name>
<dbReference type="OrthoDB" id="5423146at2"/>
<gene>
    <name evidence="1" type="ORF">DesfrDRAFT_1489</name>
</gene>
<dbReference type="AlphaFoldDB" id="E1JV40"/>
<proteinExistence type="predicted"/>
<dbReference type="eggNOG" id="ENOG5033V31">
    <property type="taxonomic scope" value="Bacteria"/>
</dbReference>
<keyword evidence="2" id="KW-1185">Reference proteome</keyword>
<dbReference type="EMBL" id="AECZ01000008">
    <property type="protein sequence ID" value="EFL51634.1"/>
    <property type="molecule type" value="Genomic_DNA"/>
</dbReference>
<evidence type="ECO:0000313" key="2">
    <source>
        <dbReference type="Proteomes" id="UP000006250"/>
    </source>
</evidence>
<reference evidence="1 2" key="1">
    <citation type="submission" date="2010-08" db="EMBL/GenBank/DDBJ databases">
        <title>The draft genome of Desulfovibrio fructosovorans JJ.</title>
        <authorList>
            <consortium name="US DOE Joint Genome Institute (JGI-PGF)"/>
            <person name="Lucas S."/>
            <person name="Copeland A."/>
            <person name="Lapidus A."/>
            <person name="Cheng J.-F."/>
            <person name="Bruce D."/>
            <person name="Goodwin L."/>
            <person name="Pitluck S."/>
            <person name="Land M.L."/>
            <person name="Hauser L."/>
            <person name="Chang Y.-J."/>
            <person name="Jeffries C."/>
            <person name="Wall J.D."/>
            <person name="Stahl D.A."/>
            <person name="Arkin A.P."/>
            <person name="Dehal P."/>
            <person name="Stolyar S.M."/>
            <person name="Hazen T.C."/>
            <person name="Woyke T.J."/>
        </authorList>
    </citation>
    <scope>NUCLEOTIDE SEQUENCE [LARGE SCALE GENOMIC DNA]</scope>
    <source>
        <strain evidence="1 2">JJ</strain>
    </source>
</reference>
<dbReference type="STRING" id="596151.DesfrDRAFT_1489"/>
<dbReference type="RefSeq" id="WP_005992586.1">
    <property type="nucleotide sequence ID" value="NZ_AECZ01000008.1"/>
</dbReference>
<evidence type="ECO:0000313" key="1">
    <source>
        <dbReference type="EMBL" id="EFL51634.1"/>
    </source>
</evidence>
<comment type="caution">
    <text evidence="1">The sequence shown here is derived from an EMBL/GenBank/DDBJ whole genome shotgun (WGS) entry which is preliminary data.</text>
</comment>